<dbReference type="RefSeq" id="WP_127604828.1">
    <property type="nucleotide sequence ID" value="NZ_JARTHJ010000038.1"/>
</dbReference>
<comment type="subcellular location">
    <subcellularLocation>
        <location evidence="1">Cell membrane</location>
        <topology evidence="1">Multi-pass membrane protein</topology>
    </subcellularLocation>
</comment>
<feature type="transmembrane region" description="Helical" evidence="6">
    <location>
        <begin position="307"/>
        <end position="325"/>
    </location>
</feature>
<feature type="transmembrane region" description="Helical" evidence="6">
    <location>
        <begin position="398"/>
        <end position="416"/>
    </location>
</feature>
<feature type="transmembrane region" description="Helical" evidence="6">
    <location>
        <begin position="45"/>
        <end position="66"/>
    </location>
</feature>
<name>A0A7X2ZB44_9BACL</name>
<feature type="transmembrane region" description="Helical" evidence="6">
    <location>
        <begin position="137"/>
        <end position="158"/>
    </location>
</feature>
<dbReference type="EMBL" id="WNZX01000007">
    <property type="protein sequence ID" value="MUG71045.1"/>
    <property type="molecule type" value="Genomic_DNA"/>
</dbReference>
<accession>A0A7X2ZB44</accession>
<dbReference type="GO" id="GO:0046943">
    <property type="term" value="F:carboxylic acid transmembrane transporter activity"/>
    <property type="evidence" value="ECO:0007669"/>
    <property type="project" value="TreeGrafter"/>
</dbReference>
<dbReference type="PANTHER" id="PTHR23508:SF10">
    <property type="entry name" value="CARBOXYLIC ACID TRANSPORTER PROTEIN HOMOLOG"/>
    <property type="match status" value="1"/>
</dbReference>
<feature type="domain" description="Major facilitator superfamily (MFS) profile" evidence="7">
    <location>
        <begin position="12"/>
        <end position="421"/>
    </location>
</feature>
<evidence type="ECO:0000256" key="1">
    <source>
        <dbReference type="ARBA" id="ARBA00004651"/>
    </source>
</evidence>
<organism evidence="8 9">
    <name type="scientific">Paenibacillus validus</name>
    <dbReference type="NCBI Taxonomy" id="44253"/>
    <lineage>
        <taxon>Bacteria</taxon>
        <taxon>Bacillati</taxon>
        <taxon>Bacillota</taxon>
        <taxon>Bacilli</taxon>
        <taxon>Bacillales</taxon>
        <taxon>Paenibacillaceae</taxon>
        <taxon>Paenibacillus</taxon>
    </lineage>
</organism>
<evidence type="ECO:0000259" key="7">
    <source>
        <dbReference type="PROSITE" id="PS50850"/>
    </source>
</evidence>
<proteinExistence type="predicted"/>
<dbReference type="AlphaFoldDB" id="A0A7X2ZB44"/>
<keyword evidence="3 6" id="KW-0812">Transmembrane</keyword>
<feature type="transmembrane region" description="Helical" evidence="6">
    <location>
        <begin position="78"/>
        <end position="97"/>
    </location>
</feature>
<feature type="transmembrane region" description="Helical" evidence="6">
    <location>
        <begin position="12"/>
        <end position="33"/>
    </location>
</feature>
<reference evidence="8 9" key="1">
    <citation type="submission" date="2019-11" db="EMBL/GenBank/DDBJ databases">
        <title>Draft genome sequences of five Paenibacillus species of dairy origin.</title>
        <authorList>
            <person name="Olajide A.M."/>
            <person name="Chen S."/>
            <person name="Lapointe G."/>
        </authorList>
    </citation>
    <scope>NUCLEOTIDE SEQUENCE [LARGE SCALE GENOMIC DNA]</scope>
    <source>
        <strain evidence="8 9">2CS3</strain>
    </source>
</reference>
<dbReference type="InterPro" id="IPR011701">
    <property type="entry name" value="MFS"/>
</dbReference>
<dbReference type="Pfam" id="PF07690">
    <property type="entry name" value="MFS_1"/>
    <property type="match status" value="1"/>
</dbReference>
<evidence type="ECO:0000313" key="8">
    <source>
        <dbReference type="EMBL" id="MUG71045.1"/>
    </source>
</evidence>
<feature type="transmembrane region" description="Helical" evidence="6">
    <location>
        <begin position="243"/>
        <end position="266"/>
    </location>
</feature>
<sequence>MKHNSRAYSSFVTVIAFLGWSISAMDASLFFFVAPEIMDEFDFSLSDFGIIVAGGFLIAILFNLIVGPLMDYLGRKIVFQWILLLMTIGTFLTGLSWNFESLSLFRILATGSAFAEYAVGATILIESVSAKNRGWIVGFMAAGWPAGTAVSILLSLYIVPSLGWRSAFFIAAIPAFLIIIIRMYIKEPGRSMDLFKFRQTTKTLGTDSRQYEIIPTDFKINKEEAIKFTYLQLTKGELLKNTIFIWIYMNFVVIAYGLLIWFAPYWMSHAYQLSWYEATWAVGAGSLISILGFICCGWLSGIIGIRYVNTLFIILSIPLTVWMTFYAETYSTFLPAYLLWSFFGAGIWGVIPRIFTEAFPTRARGTGSSINSASCWLGWGVVSYFAPRIIEVNGYNSAIAIAGIILLPLALIPLWIMREIPTSRELEDYIS</sequence>
<feature type="transmembrane region" description="Helical" evidence="6">
    <location>
        <begin position="103"/>
        <end position="125"/>
    </location>
</feature>
<keyword evidence="2" id="KW-0813">Transport</keyword>
<feature type="transmembrane region" description="Helical" evidence="6">
    <location>
        <begin position="337"/>
        <end position="356"/>
    </location>
</feature>
<evidence type="ECO:0000256" key="4">
    <source>
        <dbReference type="ARBA" id="ARBA00022989"/>
    </source>
</evidence>
<evidence type="ECO:0000256" key="5">
    <source>
        <dbReference type="ARBA" id="ARBA00023136"/>
    </source>
</evidence>
<keyword evidence="4 6" id="KW-1133">Transmembrane helix</keyword>
<gene>
    <name evidence="8" type="ORF">GNP93_10165</name>
</gene>
<dbReference type="SUPFAM" id="SSF103473">
    <property type="entry name" value="MFS general substrate transporter"/>
    <property type="match status" value="1"/>
</dbReference>
<keyword evidence="9" id="KW-1185">Reference proteome</keyword>
<dbReference type="Proteomes" id="UP000450917">
    <property type="component" value="Unassembled WGS sequence"/>
</dbReference>
<evidence type="ECO:0000256" key="6">
    <source>
        <dbReference type="SAM" id="Phobius"/>
    </source>
</evidence>
<protein>
    <submittedName>
        <fullName evidence="8">MFS transporter</fullName>
    </submittedName>
</protein>
<feature type="transmembrane region" description="Helical" evidence="6">
    <location>
        <begin position="164"/>
        <end position="185"/>
    </location>
</feature>
<keyword evidence="5 6" id="KW-0472">Membrane</keyword>
<comment type="caution">
    <text evidence="8">The sequence shown here is derived from an EMBL/GenBank/DDBJ whole genome shotgun (WGS) entry which is preliminary data.</text>
</comment>
<feature type="transmembrane region" description="Helical" evidence="6">
    <location>
        <begin position="278"/>
        <end position="300"/>
    </location>
</feature>
<dbReference type="InterPro" id="IPR020846">
    <property type="entry name" value="MFS_dom"/>
</dbReference>
<dbReference type="PANTHER" id="PTHR23508">
    <property type="entry name" value="CARBOXYLIC ACID TRANSPORTER PROTEIN HOMOLOG"/>
    <property type="match status" value="1"/>
</dbReference>
<evidence type="ECO:0000256" key="3">
    <source>
        <dbReference type="ARBA" id="ARBA00022692"/>
    </source>
</evidence>
<evidence type="ECO:0000313" key="9">
    <source>
        <dbReference type="Proteomes" id="UP000450917"/>
    </source>
</evidence>
<dbReference type="GO" id="GO:0005886">
    <property type="term" value="C:plasma membrane"/>
    <property type="evidence" value="ECO:0007669"/>
    <property type="project" value="UniProtKB-SubCell"/>
</dbReference>
<dbReference type="InterPro" id="IPR036259">
    <property type="entry name" value="MFS_trans_sf"/>
</dbReference>
<feature type="transmembrane region" description="Helical" evidence="6">
    <location>
        <begin position="368"/>
        <end position="386"/>
    </location>
</feature>
<dbReference type="PROSITE" id="PS50850">
    <property type="entry name" value="MFS"/>
    <property type="match status" value="1"/>
</dbReference>
<evidence type="ECO:0000256" key="2">
    <source>
        <dbReference type="ARBA" id="ARBA00022448"/>
    </source>
</evidence>
<dbReference type="Gene3D" id="1.20.1250.20">
    <property type="entry name" value="MFS general substrate transporter like domains"/>
    <property type="match status" value="1"/>
</dbReference>